<evidence type="ECO:0000256" key="6">
    <source>
        <dbReference type="ARBA" id="ARBA00023136"/>
    </source>
</evidence>
<evidence type="ECO:0000256" key="2">
    <source>
        <dbReference type="ARBA" id="ARBA00010663"/>
    </source>
</evidence>
<name>A0A3S3PB78_9ACAR</name>
<feature type="transmembrane region" description="Helical" evidence="9">
    <location>
        <begin position="288"/>
        <end position="309"/>
    </location>
</feature>
<dbReference type="PROSITE" id="PS50262">
    <property type="entry name" value="G_PROTEIN_RECEP_F1_2"/>
    <property type="match status" value="1"/>
</dbReference>
<keyword evidence="3 9" id="KW-0812">Transmembrane</keyword>
<gene>
    <name evidence="11" type="ORF">B4U79_04261</name>
</gene>
<dbReference type="Proteomes" id="UP000285301">
    <property type="component" value="Unassembled WGS sequence"/>
</dbReference>
<proteinExistence type="inferred from homology"/>
<keyword evidence="12" id="KW-1185">Reference proteome</keyword>
<dbReference type="AlphaFoldDB" id="A0A3S3PB78"/>
<reference evidence="11 12" key="1">
    <citation type="journal article" date="2018" name="Gigascience">
        <title>Genomes of trombidid mites reveal novel predicted allergens and laterally-transferred genes associated with secondary metabolism.</title>
        <authorList>
            <person name="Dong X."/>
            <person name="Chaisiri K."/>
            <person name="Xia D."/>
            <person name="Armstrong S.D."/>
            <person name="Fang Y."/>
            <person name="Donnelly M.J."/>
            <person name="Kadowaki T."/>
            <person name="McGarry J.W."/>
            <person name="Darby A.C."/>
            <person name="Makepeace B.L."/>
        </authorList>
    </citation>
    <scope>NUCLEOTIDE SEQUENCE [LARGE SCALE GENOMIC DNA]</scope>
    <source>
        <strain evidence="11">UoL-WK</strain>
    </source>
</reference>
<comment type="caution">
    <text evidence="11">The sequence shown here is derived from an EMBL/GenBank/DDBJ whole genome shotgun (WGS) entry which is preliminary data.</text>
</comment>
<dbReference type="GO" id="GO:0005886">
    <property type="term" value="C:plasma membrane"/>
    <property type="evidence" value="ECO:0007669"/>
    <property type="project" value="TreeGrafter"/>
</dbReference>
<dbReference type="PANTHER" id="PTHR24243:SF233">
    <property type="entry name" value="THYROTROPIN-RELEASING HORMONE RECEPTOR"/>
    <property type="match status" value="1"/>
</dbReference>
<keyword evidence="5" id="KW-0297">G-protein coupled receptor</keyword>
<feature type="transmembrane region" description="Helical" evidence="9">
    <location>
        <begin position="321"/>
        <end position="345"/>
    </location>
</feature>
<dbReference type="GO" id="GO:0004930">
    <property type="term" value="F:G protein-coupled receptor activity"/>
    <property type="evidence" value="ECO:0007669"/>
    <property type="project" value="UniProtKB-KW"/>
</dbReference>
<evidence type="ECO:0000313" key="11">
    <source>
        <dbReference type="EMBL" id="RWS16046.1"/>
    </source>
</evidence>
<dbReference type="PRINTS" id="PR00237">
    <property type="entry name" value="GPCRRHODOPSN"/>
</dbReference>
<dbReference type="InterPro" id="IPR000276">
    <property type="entry name" value="GPCR_Rhodpsn"/>
</dbReference>
<keyword evidence="4 9" id="KW-1133">Transmembrane helix</keyword>
<evidence type="ECO:0000256" key="1">
    <source>
        <dbReference type="ARBA" id="ARBA00004141"/>
    </source>
</evidence>
<evidence type="ECO:0000313" key="12">
    <source>
        <dbReference type="Proteomes" id="UP000285301"/>
    </source>
</evidence>
<feature type="transmembrane region" description="Helical" evidence="9">
    <location>
        <begin position="110"/>
        <end position="127"/>
    </location>
</feature>
<evidence type="ECO:0000256" key="5">
    <source>
        <dbReference type="ARBA" id="ARBA00023040"/>
    </source>
</evidence>
<sequence>MNINMKAEKENTLNSMNPIGLIFIHKNVSSETANNINLYEKSDSNEEHGIYIDEPADMLYPWNYNPEMKRMLDIKQFNLSLFLYDIRRFFVIVYPIRARRLCTVSKSRKGLFIVWTSSIILATPVLVTKEIQPITYYNNITSVTAYYCWDDDDFVGLCVAIYQLLIMFILPAILMLICYFCVIQELWSSTKVIRNMTRSSSQRYIPPTLPMVILDENRTTSRTYSYKREFNSCAQTITSTSMMTVSPTVETTTSFSTTTPTITRKFCHSYRRNGSDVKRVRKQVIKMLLFVIIVFLLCWGPRLIMNVVIKFGISTFNNYIYTMRVTCNLLSFVHSALNPFVYGFMSSSFRQMMINSCSAGRSVNNQNNLNNLDPLANHHIIGCVNIKTLFTKSKQRRASDAYDPSCTGTSNLTIPLSVNINGLTSPLPTTPSPSRHRVI</sequence>
<keyword evidence="6 9" id="KW-0472">Membrane</keyword>
<organism evidence="11 12">
    <name type="scientific">Dinothrombium tinctorium</name>
    <dbReference type="NCBI Taxonomy" id="1965070"/>
    <lineage>
        <taxon>Eukaryota</taxon>
        <taxon>Metazoa</taxon>
        <taxon>Ecdysozoa</taxon>
        <taxon>Arthropoda</taxon>
        <taxon>Chelicerata</taxon>
        <taxon>Arachnida</taxon>
        <taxon>Acari</taxon>
        <taxon>Acariformes</taxon>
        <taxon>Trombidiformes</taxon>
        <taxon>Prostigmata</taxon>
        <taxon>Anystina</taxon>
        <taxon>Parasitengona</taxon>
        <taxon>Trombidioidea</taxon>
        <taxon>Trombidiidae</taxon>
        <taxon>Dinothrombium</taxon>
    </lineage>
</organism>
<evidence type="ECO:0000256" key="8">
    <source>
        <dbReference type="ARBA" id="ARBA00023224"/>
    </source>
</evidence>
<evidence type="ECO:0000256" key="3">
    <source>
        <dbReference type="ARBA" id="ARBA00022692"/>
    </source>
</evidence>
<dbReference type="SUPFAM" id="SSF81321">
    <property type="entry name" value="Family A G protein-coupled receptor-like"/>
    <property type="match status" value="1"/>
</dbReference>
<evidence type="ECO:0000256" key="9">
    <source>
        <dbReference type="SAM" id="Phobius"/>
    </source>
</evidence>
<dbReference type="Pfam" id="PF00001">
    <property type="entry name" value="7tm_1"/>
    <property type="match status" value="1"/>
</dbReference>
<dbReference type="PANTHER" id="PTHR24243">
    <property type="entry name" value="G-PROTEIN COUPLED RECEPTOR"/>
    <property type="match status" value="1"/>
</dbReference>
<keyword evidence="8" id="KW-0807">Transducer</keyword>
<accession>A0A3S3PB78</accession>
<comment type="similarity">
    <text evidence="2">Belongs to the G-protein coupled receptor 1 family.</text>
</comment>
<feature type="transmembrane region" description="Helical" evidence="9">
    <location>
        <begin position="160"/>
        <end position="182"/>
    </location>
</feature>
<evidence type="ECO:0000256" key="7">
    <source>
        <dbReference type="ARBA" id="ARBA00023170"/>
    </source>
</evidence>
<keyword evidence="7" id="KW-0675">Receptor</keyword>
<evidence type="ECO:0000256" key="4">
    <source>
        <dbReference type="ARBA" id="ARBA00022989"/>
    </source>
</evidence>
<protein>
    <recommendedName>
        <fullName evidence="10">G-protein coupled receptors family 1 profile domain-containing protein</fullName>
    </recommendedName>
</protein>
<dbReference type="InterPro" id="IPR017452">
    <property type="entry name" value="GPCR_Rhodpsn_7TM"/>
</dbReference>
<evidence type="ECO:0000259" key="10">
    <source>
        <dbReference type="PROSITE" id="PS50262"/>
    </source>
</evidence>
<dbReference type="EMBL" id="NCKU01000309">
    <property type="protein sequence ID" value="RWS16046.1"/>
    <property type="molecule type" value="Genomic_DNA"/>
</dbReference>
<dbReference type="OrthoDB" id="2132067at2759"/>
<dbReference type="Gene3D" id="1.20.1070.10">
    <property type="entry name" value="Rhodopsin 7-helix transmembrane proteins"/>
    <property type="match status" value="1"/>
</dbReference>
<comment type="subcellular location">
    <subcellularLocation>
        <location evidence="1">Membrane</location>
        <topology evidence="1">Multi-pass membrane protein</topology>
    </subcellularLocation>
</comment>
<dbReference type="STRING" id="1965070.A0A3S3PB78"/>
<feature type="domain" description="G-protein coupled receptors family 1 profile" evidence="10">
    <location>
        <begin position="79"/>
        <end position="342"/>
    </location>
</feature>